<sequence length="110" mass="12603">MNALNVVHLDGKNTYCSKRKKGVTKNFLCCFPIIPRLQRMFGDIDIAKELTWHASNKENDGKLTHPKDSPAWKSIDYKYSSFAIDPRNIRLGLATDDFNPFQDLSSRHSC</sequence>
<gene>
    <name evidence="1" type="ORF">Syun_025982</name>
</gene>
<accession>A0AAP0HVB4</accession>
<protein>
    <submittedName>
        <fullName evidence="1">Uncharacterized protein</fullName>
    </submittedName>
</protein>
<reference evidence="1 2" key="1">
    <citation type="submission" date="2024-01" db="EMBL/GenBank/DDBJ databases">
        <title>Genome assemblies of Stephania.</title>
        <authorList>
            <person name="Yang L."/>
        </authorList>
    </citation>
    <scope>NUCLEOTIDE SEQUENCE [LARGE SCALE GENOMIC DNA]</scope>
    <source>
        <strain evidence="1">YNDBR</strain>
        <tissue evidence="1">Leaf</tissue>
    </source>
</reference>
<dbReference type="AlphaFoldDB" id="A0AAP0HVB4"/>
<dbReference type="Proteomes" id="UP001420932">
    <property type="component" value="Unassembled WGS sequence"/>
</dbReference>
<dbReference type="Pfam" id="PF02992">
    <property type="entry name" value="Transposase_21"/>
    <property type="match status" value="1"/>
</dbReference>
<dbReference type="InterPro" id="IPR004242">
    <property type="entry name" value="Transposase_21"/>
</dbReference>
<proteinExistence type="predicted"/>
<organism evidence="1 2">
    <name type="scientific">Stephania yunnanensis</name>
    <dbReference type="NCBI Taxonomy" id="152371"/>
    <lineage>
        <taxon>Eukaryota</taxon>
        <taxon>Viridiplantae</taxon>
        <taxon>Streptophyta</taxon>
        <taxon>Embryophyta</taxon>
        <taxon>Tracheophyta</taxon>
        <taxon>Spermatophyta</taxon>
        <taxon>Magnoliopsida</taxon>
        <taxon>Ranunculales</taxon>
        <taxon>Menispermaceae</taxon>
        <taxon>Menispermoideae</taxon>
        <taxon>Cissampelideae</taxon>
        <taxon>Stephania</taxon>
    </lineage>
</organism>
<dbReference type="EMBL" id="JBBNAF010000011">
    <property type="protein sequence ID" value="KAK9098937.1"/>
    <property type="molecule type" value="Genomic_DNA"/>
</dbReference>
<comment type="caution">
    <text evidence="1">The sequence shown here is derived from an EMBL/GenBank/DDBJ whole genome shotgun (WGS) entry which is preliminary data.</text>
</comment>
<dbReference type="PANTHER" id="PTHR10775">
    <property type="entry name" value="OS08G0208400 PROTEIN"/>
    <property type="match status" value="1"/>
</dbReference>
<dbReference type="PANTHER" id="PTHR10775:SF179">
    <property type="entry name" value="TRANSPOSON, EN_SPM-LIKE, TRANSPOSASE-ASSOCIATED DOMAIN PROTEIN"/>
    <property type="match status" value="1"/>
</dbReference>
<evidence type="ECO:0000313" key="2">
    <source>
        <dbReference type="Proteomes" id="UP001420932"/>
    </source>
</evidence>
<evidence type="ECO:0000313" key="1">
    <source>
        <dbReference type="EMBL" id="KAK9098937.1"/>
    </source>
</evidence>
<name>A0AAP0HVB4_9MAGN</name>
<keyword evidence="2" id="KW-1185">Reference proteome</keyword>